<dbReference type="PANTHER" id="PTHR43836">
    <property type="entry name" value="CATECHOL O-METHYLTRANSFERASE 1-RELATED"/>
    <property type="match status" value="1"/>
</dbReference>
<keyword evidence="1" id="KW-0808">Transferase</keyword>
<dbReference type="PANTHER" id="PTHR43836:SF2">
    <property type="entry name" value="CATECHOL O-METHYLTRANSFERASE 1-RELATED"/>
    <property type="match status" value="1"/>
</dbReference>
<dbReference type="InterPro" id="IPR029063">
    <property type="entry name" value="SAM-dependent_MTases_sf"/>
</dbReference>
<organism evidence="1 2">
    <name type="scientific">Hydrotalea sandarakina</name>
    <dbReference type="NCBI Taxonomy" id="1004304"/>
    <lineage>
        <taxon>Bacteria</taxon>
        <taxon>Pseudomonadati</taxon>
        <taxon>Bacteroidota</taxon>
        <taxon>Chitinophagia</taxon>
        <taxon>Chitinophagales</taxon>
        <taxon>Chitinophagaceae</taxon>
        <taxon>Hydrotalea</taxon>
    </lineage>
</organism>
<dbReference type="GO" id="GO:0032259">
    <property type="term" value="P:methylation"/>
    <property type="evidence" value="ECO:0007669"/>
    <property type="project" value="UniProtKB-KW"/>
</dbReference>
<dbReference type="AlphaFoldDB" id="A0A2W7RVP8"/>
<reference evidence="1 2" key="1">
    <citation type="submission" date="2018-06" db="EMBL/GenBank/DDBJ databases">
        <title>Genomic Encyclopedia of Archaeal and Bacterial Type Strains, Phase II (KMG-II): from individual species to whole genera.</title>
        <authorList>
            <person name="Goeker M."/>
        </authorList>
    </citation>
    <scope>NUCLEOTIDE SEQUENCE [LARGE SCALE GENOMIC DNA]</scope>
    <source>
        <strain evidence="1 2">DSM 23241</strain>
    </source>
</reference>
<dbReference type="Gene3D" id="3.40.50.150">
    <property type="entry name" value="Vaccinia Virus protein VP39"/>
    <property type="match status" value="1"/>
</dbReference>
<evidence type="ECO:0000313" key="1">
    <source>
        <dbReference type="EMBL" id="PZX64803.1"/>
    </source>
</evidence>
<name>A0A2W7RVP8_9BACT</name>
<dbReference type="SUPFAM" id="SSF53335">
    <property type="entry name" value="S-adenosyl-L-methionine-dependent methyltransferases"/>
    <property type="match status" value="1"/>
</dbReference>
<sequence length="265" mass="30194">MYSKTQLALKYIRYFINAKNGKGHGIHSPFVFDFTQQVLNKKKLPNSSNQIEAFRRQLKNNHNLIQIEDFGAGSRVIKQNTRKVATVAKSSLKPFKYSVLIAKMVAHYKPNIIVELGTSLGITTAYMAKAASNANVYTIEGSPAIAELANENFEKLGLKNVHSLVGNFDVVLPNLLQQLNTVDFAFIDGNHRFEPTLNYFHLLLPKINEHSILVFDDIHWSKEMEQAWQNIQNHDAVSATIDLFFVGIVVFKKAFKQKQHFIIRY</sequence>
<protein>
    <submittedName>
        <fullName evidence="1">Methyltransferase family protein</fullName>
    </submittedName>
</protein>
<keyword evidence="2" id="KW-1185">Reference proteome</keyword>
<dbReference type="RefSeq" id="WP_111293941.1">
    <property type="nucleotide sequence ID" value="NZ_QKZV01000002.1"/>
</dbReference>
<dbReference type="EMBL" id="QKZV01000002">
    <property type="protein sequence ID" value="PZX64803.1"/>
    <property type="molecule type" value="Genomic_DNA"/>
</dbReference>
<proteinExistence type="predicted"/>
<evidence type="ECO:0000313" key="2">
    <source>
        <dbReference type="Proteomes" id="UP000249720"/>
    </source>
</evidence>
<dbReference type="Pfam" id="PF13578">
    <property type="entry name" value="Methyltransf_24"/>
    <property type="match status" value="1"/>
</dbReference>
<dbReference type="GO" id="GO:0008171">
    <property type="term" value="F:O-methyltransferase activity"/>
    <property type="evidence" value="ECO:0007669"/>
    <property type="project" value="TreeGrafter"/>
</dbReference>
<dbReference type="Proteomes" id="UP000249720">
    <property type="component" value="Unassembled WGS sequence"/>
</dbReference>
<comment type="caution">
    <text evidence="1">The sequence shown here is derived from an EMBL/GenBank/DDBJ whole genome shotgun (WGS) entry which is preliminary data.</text>
</comment>
<accession>A0A2W7RVP8</accession>
<keyword evidence="1" id="KW-0489">Methyltransferase</keyword>
<gene>
    <name evidence="1" type="ORF">LX80_01004</name>
</gene>
<dbReference type="OrthoDB" id="5464618at2"/>